<keyword evidence="7 8" id="KW-0472">Membrane</keyword>
<dbReference type="EMBL" id="FNQM01000002">
    <property type="protein sequence ID" value="SDZ90940.1"/>
    <property type="molecule type" value="Genomic_DNA"/>
</dbReference>
<keyword evidence="12" id="KW-1185">Reference proteome</keyword>
<dbReference type="Pfam" id="PF00528">
    <property type="entry name" value="BPD_transp_1"/>
    <property type="match status" value="1"/>
</dbReference>
<evidence type="ECO:0000256" key="6">
    <source>
        <dbReference type="ARBA" id="ARBA00022989"/>
    </source>
</evidence>
<accession>A0A1H3WVE1</accession>
<evidence type="ECO:0000256" key="4">
    <source>
        <dbReference type="ARBA" id="ARBA00022475"/>
    </source>
</evidence>
<gene>
    <name evidence="11" type="ORF">SAMN05444370_102141</name>
</gene>
<keyword evidence="4" id="KW-1003">Cell membrane</keyword>
<proteinExistence type="inferred from homology"/>
<dbReference type="PROSITE" id="PS50928">
    <property type="entry name" value="ABC_TM1"/>
    <property type="match status" value="1"/>
</dbReference>
<evidence type="ECO:0000256" key="9">
    <source>
        <dbReference type="SAM" id="MobiDB-lite"/>
    </source>
</evidence>
<comment type="similarity">
    <text evidence="2">Belongs to the binding-protein-dependent transport system permease family. CysTW subfamily.</text>
</comment>
<keyword evidence="3 8" id="KW-0813">Transport</keyword>
<keyword evidence="5 8" id="KW-0812">Transmembrane</keyword>
<dbReference type="Gene3D" id="1.10.3720.10">
    <property type="entry name" value="MetI-like"/>
    <property type="match status" value="1"/>
</dbReference>
<evidence type="ECO:0000256" key="3">
    <source>
        <dbReference type="ARBA" id="ARBA00022448"/>
    </source>
</evidence>
<dbReference type="AlphaFoldDB" id="A0A1H3WVE1"/>
<dbReference type="InterPro" id="IPR000515">
    <property type="entry name" value="MetI-like"/>
</dbReference>
<reference evidence="11 12" key="1">
    <citation type="submission" date="2016-10" db="EMBL/GenBank/DDBJ databases">
        <authorList>
            <person name="de Groot N.N."/>
        </authorList>
    </citation>
    <scope>NUCLEOTIDE SEQUENCE [LARGE SCALE GENOMIC DNA]</scope>
    <source>
        <strain evidence="11 12">DSM 15345</strain>
    </source>
</reference>
<keyword evidence="6 8" id="KW-1133">Transmembrane helix</keyword>
<evidence type="ECO:0000256" key="7">
    <source>
        <dbReference type="ARBA" id="ARBA00023136"/>
    </source>
</evidence>
<feature type="domain" description="ABC transmembrane type-1" evidence="10">
    <location>
        <begin position="120"/>
        <end position="325"/>
    </location>
</feature>
<dbReference type="CDD" id="cd06261">
    <property type="entry name" value="TM_PBP2"/>
    <property type="match status" value="1"/>
</dbReference>
<comment type="subcellular location">
    <subcellularLocation>
        <location evidence="1 8">Cell membrane</location>
        <topology evidence="1 8">Multi-pass membrane protein</topology>
    </subcellularLocation>
</comment>
<organism evidence="11 12">
    <name type="scientific">Rubrimonas cliftonensis</name>
    <dbReference type="NCBI Taxonomy" id="89524"/>
    <lineage>
        <taxon>Bacteria</taxon>
        <taxon>Pseudomonadati</taxon>
        <taxon>Pseudomonadota</taxon>
        <taxon>Alphaproteobacteria</taxon>
        <taxon>Rhodobacterales</taxon>
        <taxon>Paracoccaceae</taxon>
        <taxon>Rubrimonas</taxon>
    </lineage>
</organism>
<feature type="region of interest" description="Disordered" evidence="9">
    <location>
        <begin position="1"/>
        <end position="32"/>
    </location>
</feature>
<dbReference type="Proteomes" id="UP000198703">
    <property type="component" value="Unassembled WGS sequence"/>
</dbReference>
<feature type="transmembrane region" description="Helical" evidence="8">
    <location>
        <begin position="124"/>
        <end position="144"/>
    </location>
</feature>
<dbReference type="PANTHER" id="PTHR42929:SF1">
    <property type="entry name" value="INNER MEMBRANE ABC TRANSPORTER PERMEASE PROTEIN YDCU-RELATED"/>
    <property type="match status" value="1"/>
</dbReference>
<sequence length="340" mass="35562">MTDPDARPQSGSGLGPATGPETSPETGPARGGGPAYPLSWRLLDAIEGLAALWPARASGAVKWALLAPALALVALLLWGLGVMADASLREMDFRTYRLSEDWSLANYARALGSGAFWATARRSLLAAAVVTIICLALAFPYAYAMTRTRSARLRKLLLVGLFLPFFIGQVVRAYGWLIVLGQEGLANEALGALGLGPWRMLFQYPTVLFGLVQYMLPFAVLMLAPALAAIPEEVERAAESCGASWPRALLHVVIPMALPGLIAAALVVATLTLTDFATPAILGGGTNDFLANLVYDQFFRTSDAGLGSAITLLLTLAGTTVAGVLLAAAGVAALGVRGAR</sequence>
<dbReference type="PANTHER" id="PTHR42929">
    <property type="entry name" value="INNER MEMBRANE ABC TRANSPORTER PERMEASE PROTEIN YDCU-RELATED-RELATED"/>
    <property type="match status" value="1"/>
</dbReference>
<feature type="transmembrane region" description="Helical" evidence="8">
    <location>
        <begin position="248"/>
        <end position="273"/>
    </location>
</feature>
<evidence type="ECO:0000259" key="10">
    <source>
        <dbReference type="PROSITE" id="PS50928"/>
    </source>
</evidence>
<evidence type="ECO:0000313" key="11">
    <source>
        <dbReference type="EMBL" id="SDZ90940.1"/>
    </source>
</evidence>
<evidence type="ECO:0000256" key="8">
    <source>
        <dbReference type="RuleBase" id="RU363032"/>
    </source>
</evidence>
<dbReference type="RefSeq" id="WP_093248427.1">
    <property type="nucleotide sequence ID" value="NZ_FNQM01000002.1"/>
</dbReference>
<dbReference type="SUPFAM" id="SSF161098">
    <property type="entry name" value="MetI-like"/>
    <property type="match status" value="1"/>
</dbReference>
<dbReference type="InterPro" id="IPR035906">
    <property type="entry name" value="MetI-like_sf"/>
</dbReference>
<evidence type="ECO:0000256" key="2">
    <source>
        <dbReference type="ARBA" id="ARBA00007069"/>
    </source>
</evidence>
<feature type="transmembrane region" description="Helical" evidence="8">
    <location>
        <begin position="156"/>
        <end position="181"/>
    </location>
</feature>
<feature type="transmembrane region" description="Helical" evidence="8">
    <location>
        <begin position="63"/>
        <end position="84"/>
    </location>
</feature>
<protein>
    <submittedName>
        <fullName evidence="11">Putative spermidine/putrescine transport system permease protein</fullName>
    </submittedName>
</protein>
<name>A0A1H3WVE1_9RHOB</name>
<feature type="transmembrane region" description="Helical" evidence="8">
    <location>
        <begin position="309"/>
        <end position="336"/>
    </location>
</feature>
<feature type="transmembrane region" description="Helical" evidence="8">
    <location>
        <begin position="201"/>
        <end position="227"/>
    </location>
</feature>
<evidence type="ECO:0000256" key="1">
    <source>
        <dbReference type="ARBA" id="ARBA00004651"/>
    </source>
</evidence>
<dbReference type="OrthoDB" id="7056428at2"/>
<evidence type="ECO:0000313" key="12">
    <source>
        <dbReference type="Proteomes" id="UP000198703"/>
    </source>
</evidence>
<dbReference type="STRING" id="89524.SAMN05444370_102141"/>
<dbReference type="GO" id="GO:0005886">
    <property type="term" value="C:plasma membrane"/>
    <property type="evidence" value="ECO:0007669"/>
    <property type="project" value="UniProtKB-SubCell"/>
</dbReference>
<dbReference type="GO" id="GO:0055085">
    <property type="term" value="P:transmembrane transport"/>
    <property type="evidence" value="ECO:0007669"/>
    <property type="project" value="InterPro"/>
</dbReference>
<evidence type="ECO:0000256" key="5">
    <source>
        <dbReference type="ARBA" id="ARBA00022692"/>
    </source>
</evidence>